<dbReference type="EMBL" id="PJMY01000003">
    <property type="protein sequence ID" value="PKV95504.1"/>
    <property type="molecule type" value="Genomic_DNA"/>
</dbReference>
<feature type="region of interest" description="Disordered" evidence="1">
    <location>
        <begin position="48"/>
        <end position="67"/>
    </location>
</feature>
<dbReference type="AlphaFoldDB" id="A0A2N3WNR6"/>
<feature type="domain" description="Flavodoxin-like" evidence="2">
    <location>
        <begin position="6"/>
        <end position="194"/>
    </location>
</feature>
<gene>
    <name evidence="3" type="ORF">ATK30_6426</name>
</gene>
<dbReference type="SUPFAM" id="SSF52218">
    <property type="entry name" value="Flavoproteins"/>
    <property type="match status" value="1"/>
</dbReference>
<protein>
    <submittedName>
        <fullName evidence="3">NAD(P)H dehydrogenase (Quinone)</fullName>
    </submittedName>
</protein>
<dbReference type="InterPro" id="IPR029039">
    <property type="entry name" value="Flavoprotein-like_sf"/>
</dbReference>
<reference evidence="3 4" key="1">
    <citation type="submission" date="2017-12" db="EMBL/GenBank/DDBJ databases">
        <title>Sequencing the genomes of 1000 Actinobacteria strains.</title>
        <authorList>
            <person name="Klenk H.-P."/>
        </authorList>
    </citation>
    <scope>NUCLEOTIDE SEQUENCE [LARGE SCALE GENOMIC DNA]</scope>
    <source>
        <strain evidence="3 4">DSM 45165</strain>
    </source>
</reference>
<dbReference type="Gene3D" id="3.40.50.360">
    <property type="match status" value="1"/>
</dbReference>
<dbReference type="OrthoDB" id="9801479at2"/>
<keyword evidence="4" id="KW-1185">Reference proteome</keyword>
<dbReference type="PANTHER" id="PTHR30546:SF23">
    <property type="entry name" value="FLAVOPROTEIN-LIKE PROTEIN YCP4-RELATED"/>
    <property type="match status" value="1"/>
</dbReference>
<accession>A0A2N3WNR6</accession>
<evidence type="ECO:0000313" key="4">
    <source>
        <dbReference type="Proteomes" id="UP000233750"/>
    </source>
</evidence>
<dbReference type="GO" id="GO:0016020">
    <property type="term" value="C:membrane"/>
    <property type="evidence" value="ECO:0007669"/>
    <property type="project" value="TreeGrafter"/>
</dbReference>
<dbReference type="RefSeq" id="WP_037817314.1">
    <property type="nucleotide sequence ID" value="NZ_PJMY01000003.1"/>
</dbReference>
<proteinExistence type="predicted"/>
<sequence>MSAVKLSIIYYSRTGTVRSMAEHLYKAAEDQGAEARLRPVTEAASGGWLESNESFRPQEDRTPGGHHAATAADITWADVVLFGTPTRFGNVAGQFKQFLDTLGPQWAAGELADKVYAGFVATQTPHGGQESTLLALYNSIHHFGGVVVSPGYTDSVKFADGNPYGVGHVTGPDNDNPLGSTETDALDHLVSRAISVAARLKNIPPSL</sequence>
<dbReference type="Proteomes" id="UP000233750">
    <property type="component" value="Unassembled WGS sequence"/>
</dbReference>
<comment type="caution">
    <text evidence="3">The sequence shown here is derived from an EMBL/GenBank/DDBJ whole genome shotgun (WGS) entry which is preliminary data.</text>
</comment>
<dbReference type="PANTHER" id="PTHR30546">
    <property type="entry name" value="FLAVODOXIN-RELATED PROTEIN WRBA-RELATED"/>
    <property type="match status" value="1"/>
</dbReference>
<name>A0A2N3WNR6_9PSEU</name>
<organism evidence="3 4">
    <name type="scientific">Amycolatopsis echigonensis</name>
    <dbReference type="NCBI Taxonomy" id="2576905"/>
    <lineage>
        <taxon>Bacteria</taxon>
        <taxon>Bacillati</taxon>
        <taxon>Actinomycetota</taxon>
        <taxon>Actinomycetes</taxon>
        <taxon>Pseudonocardiales</taxon>
        <taxon>Pseudonocardiaceae</taxon>
        <taxon>Amycolatopsis</taxon>
    </lineage>
</organism>
<dbReference type="InterPro" id="IPR008254">
    <property type="entry name" value="Flavodoxin/NO_synth"/>
</dbReference>
<evidence type="ECO:0000313" key="3">
    <source>
        <dbReference type="EMBL" id="PKV95504.1"/>
    </source>
</evidence>
<dbReference type="Pfam" id="PF03358">
    <property type="entry name" value="FMN_red"/>
    <property type="match status" value="1"/>
</dbReference>
<evidence type="ECO:0000256" key="1">
    <source>
        <dbReference type="SAM" id="MobiDB-lite"/>
    </source>
</evidence>
<dbReference type="InterPro" id="IPR005025">
    <property type="entry name" value="FMN_Rdtase-like_dom"/>
</dbReference>
<dbReference type="GO" id="GO:0010181">
    <property type="term" value="F:FMN binding"/>
    <property type="evidence" value="ECO:0007669"/>
    <property type="project" value="InterPro"/>
</dbReference>
<dbReference type="PROSITE" id="PS50902">
    <property type="entry name" value="FLAVODOXIN_LIKE"/>
    <property type="match status" value="1"/>
</dbReference>
<dbReference type="GO" id="GO:0003955">
    <property type="term" value="F:NAD(P)H dehydrogenase (quinone) activity"/>
    <property type="evidence" value="ECO:0007669"/>
    <property type="project" value="TreeGrafter"/>
</dbReference>
<evidence type="ECO:0000259" key="2">
    <source>
        <dbReference type="PROSITE" id="PS50902"/>
    </source>
</evidence>